<dbReference type="InterPro" id="IPR000073">
    <property type="entry name" value="AB_hydrolase_1"/>
</dbReference>
<dbReference type="HOGENOM" id="CLU_020336_7_3_4"/>
<sequence>MVMTCTHTLSTGVELECRVSGEPGQPLLLFLHGFPEGAFIWDALLAQFGSRYRCVAPNLRGYGRSSQPTAISDYRAKYLVEDLAALIALESADKRAACVIAHDWGGAVAWGLANRYPQQLERLLILNSPHPGSFLRELQSNPVQQSASQYMHFLRRPDAPELLAENGWQRMLGFFQNPDGSTPAWLTPERKQQYREHWDLGVHGACMFYAASPLVPPRPGGSADELQDIRELSLPDEMLHIPVPVRILWGDSDLALQPALLHGLEQWVPQLGIEHLQGCSHWVVHERPEAVQRALTEFLQTPGSS</sequence>
<dbReference type="AlphaFoldDB" id="A0A076PMG9"/>
<dbReference type="InterPro" id="IPR029058">
    <property type="entry name" value="AB_hydrolase_fold"/>
</dbReference>
<evidence type="ECO:0000259" key="2">
    <source>
        <dbReference type="Pfam" id="PF00561"/>
    </source>
</evidence>
<dbReference type="RefSeq" id="WP_043370863.1">
    <property type="nucleotide sequence ID" value="NZ_CP006704.1"/>
</dbReference>
<feature type="domain" description="AB hydrolase-1" evidence="2">
    <location>
        <begin position="26"/>
        <end position="288"/>
    </location>
</feature>
<evidence type="ECO:0000313" key="4">
    <source>
        <dbReference type="Proteomes" id="UP000028782"/>
    </source>
</evidence>
<evidence type="ECO:0000256" key="1">
    <source>
        <dbReference type="ARBA" id="ARBA00022801"/>
    </source>
</evidence>
<name>A0A076PMG9_COMTE</name>
<dbReference type="InterPro" id="IPR000639">
    <property type="entry name" value="Epox_hydrolase-like"/>
</dbReference>
<proteinExistence type="predicted"/>
<keyword evidence="1 3" id="KW-0378">Hydrolase</keyword>
<dbReference type="GO" id="GO:0016787">
    <property type="term" value="F:hydrolase activity"/>
    <property type="evidence" value="ECO:0007669"/>
    <property type="project" value="UniProtKB-KW"/>
</dbReference>
<dbReference type="EMBL" id="CP006704">
    <property type="protein sequence ID" value="AIJ44885.1"/>
    <property type="molecule type" value="Genomic_DNA"/>
</dbReference>
<dbReference type="KEGG" id="ctes:O987_03580"/>
<evidence type="ECO:0000313" key="3">
    <source>
        <dbReference type="EMBL" id="AIJ44885.1"/>
    </source>
</evidence>
<reference evidence="3 4" key="1">
    <citation type="journal article" date="2014" name="Genome Announc.">
        <title>Complete Genome Sequence of Polychlorinated Biphenyl Degrader Comamonas testosteroni TK102 (NBRC 109938).</title>
        <authorList>
            <person name="Fukuda K."/>
            <person name="Hosoyama A."/>
            <person name="Tsuchikane K."/>
            <person name="Ohji S."/>
            <person name="Yamazoe A."/>
            <person name="Fujita N."/>
            <person name="Shintani M."/>
            <person name="Kimbara K."/>
        </authorList>
    </citation>
    <scope>NUCLEOTIDE SEQUENCE [LARGE SCALE GENOMIC DNA]</scope>
    <source>
        <strain evidence="3">TK102</strain>
    </source>
</reference>
<protein>
    <submittedName>
        <fullName evidence="3">Alpha/beta hydrolase</fullName>
    </submittedName>
</protein>
<dbReference type="Proteomes" id="UP000028782">
    <property type="component" value="Chromosome"/>
</dbReference>
<dbReference type="PRINTS" id="PR00111">
    <property type="entry name" value="ABHYDROLASE"/>
</dbReference>
<accession>A0A076PMG9</accession>
<gene>
    <name evidence="3" type="ORF">O987_03580</name>
</gene>
<dbReference type="SUPFAM" id="SSF53474">
    <property type="entry name" value="alpha/beta-Hydrolases"/>
    <property type="match status" value="1"/>
</dbReference>
<dbReference type="PRINTS" id="PR00412">
    <property type="entry name" value="EPOXHYDRLASE"/>
</dbReference>
<dbReference type="PANTHER" id="PTHR43329">
    <property type="entry name" value="EPOXIDE HYDROLASE"/>
    <property type="match status" value="1"/>
</dbReference>
<organism evidence="3 4">
    <name type="scientific">Comamonas testosteroni TK102</name>
    <dbReference type="NCBI Taxonomy" id="1392005"/>
    <lineage>
        <taxon>Bacteria</taxon>
        <taxon>Pseudomonadati</taxon>
        <taxon>Pseudomonadota</taxon>
        <taxon>Betaproteobacteria</taxon>
        <taxon>Burkholderiales</taxon>
        <taxon>Comamonadaceae</taxon>
        <taxon>Comamonas</taxon>
    </lineage>
</organism>
<dbReference type="Pfam" id="PF00561">
    <property type="entry name" value="Abhydrolase_1"/>
    <property type="match status" value="1"/>
</dbReference>
<dbReference type="Gene3D" id="3.40.50.1820">
    <property type="entry name" value="alpha/beta hydrolase"/>
    <property type="match status" value="1"/>
</dbReference>